<dbReference type="OrthoDB" id="894254at2"/>
<dbReference type="AlphaFoldDB" id="A0A5B6TDI8"/>
<dbReference type="EMBL" id="VKKY01000002">
    <property type="protein sequence ID" value="KAA3438529.1"/>
    <property type="molecule type" value="Genomic_DNA"/>
</dbReference>
<keyword evidence="3" id="KW-1185">Reference proteome</keyword>
<gene>
    <name evidence="2" type="ORF">FOA19_14960</name>
</gene>
<dbReference type="RefSeq" id="WP_149091587.1">
    <property type="nucleotide sequence ID" value="NZ_VKKY01000002.1"/>
</dbReference>
<reference evidence="2 3" key="1">
    <citation type="submission" date="2019-07" db="EMBL/GenBank/DDBJ databases">
        <title>Rufibacter sp. nov., isolated from lake sediment.</title>
        <authorList>
            <person name="Qu J.-H."/>
        </authorList>
    </citation>
    <scope>NUCLEOTIDE SEQUENCE [LARGE SCALE GENOMIC DNA]</scope>
    <source>
        <strain evidence="2 3">NBS58-1</strain>
    </source>
</reference>
<comment type="caution">
    <text evidence="2">The sequence shown here is derived from an EMBL/GenBank/DDBJ whole genome shotgun (WGS) entry which is preliminary data.</text>
</comment>
<organism evidence="2 3">
    <name type="scientific">Rufibacter hautae</name>
    <dbReference type="NCBI Taxonomy" id="2595005"/>
    <lineage>
        <taxon>Bacteria</taxon>
        <taxon>Pseudomonadati</taxon>
        <taxon>Bacteroidota</taxon>
        <taxon>Cytophagia</taxon>
        <taxon>Cytophagales</taxon>
        <taxon>Hymenobacteraceae</taxon>
        <taxon>Rufibacter</taxon>
    </lineage>
</organism>
<proteinExistence type="predicted"/>
<evidence type="ECO:0000313" key="3">
    <source>
        <dbReference type="Proteomes" id="UP000324133"/>
    </source>
</evidence>
<accession>A0A5B6TDI8</accession>
<dbReference type="Proteomes" id="UP000324133">
    <property type="component" value="Unassembled WGS sequence"/>
</dbReference>
<feature type="compositionally biased region" description="Low complexity" evidence="1">
    <location>
        <begin position="48"/>
        <end position="59"/>
    </location>
</feature>
<protein>
    <submittedName>
        <fullName evidence="2">Uncharacterized protein</fullName>
    </submittedName>
</protein>
<evidence type="ECO:0000256" key="1">
    <source>
        <dbReference type="SAM" id="MobiDB-lite"/>
    </source>
</evidence>
<evidence type="ECO:0000313" key="2">
    <source>
        <dbReference type="EMBL" id="KAA3438529.1"/>
    </source>
</evidence>
<feature type="region of interest" description="Disordered" evidence="1">
    <location>
        <begin position="1"/>
        <end position="77"/>
    </location>
</feature>
<name>A0A5B6TDI8_9BACT</name>
<feature type="compositionally biased region" description="Basic and acidic residues" evidence="1">
    <location>
        <begin position="1"/>
        <end position="16"/>
    </location>
</feature>
<sequence length="77" mass="7698">MANETNKNRDDRKDKVGNPSSGKTKAPGEGAPLRGDVPATNPHTGEAPGTTPSGTGRRGNISSEDGGDISGNSAGSH</sequence>